<gene>
    <name evidence="10" type="ORF">B0O44_108188</name>
</gene>
<evidence type="ECO:0000256" key="4">
    <source>
        <dbReference type="ARBA" id="ARBA00023110"/>
    </source>
</evidence>
<dbReference type="InterPro" id="IPR001179">
    <property type="entry name" value="PPIase_FKBP_dom"/>
</dbReference>
<evidence type="ECO:0000256" key="2">
    <source>
        <dbReference type="ARBA" id="ARBA00006577"/>
    </source>
</evidence>
<keyword evidence="4 6" id="KW-0697">Rotamase</keyword>
<evidence type="ECO:0000313" key="11">
    <source>
        <dbReference type="Proteomes" id="UP000248198"/>
    </source>
</evidence>
<evidence type="ECO:0000256" key="1">
    <source>
        <dbReference type="ARBA" id="ARBA00000971"/>
    </source>
</evidence>
<dbReference type="Pfam" id="PF00254">
    <property type="entry name" value="FKBP_C"/>
    <property type="match status" value="1"/>
</dbReference>
<keyword evidence="3 8" id="KW-0732">Signal</keyword>
<proteinExistence type="inferred from homology"/>
<comment type="caution">
    <text evidence="10">The sequence shown here is derived from an EMBL/GenBank/DDBJ whole genome shotgun (WGS) entry which is preliminary data.</text>
</comment>
<dbReference type="AlphaFoldDB" id="A0A318U918"/>
<evidence type="ECO:0000256" key="8">
    <source>
        <dbReference type="SAM" id="SignalP"/>
    </source>
</evidence>
<dbReference type="PANTHER" id="PTHR43811:SF19">
    <property type="entry name" value="39 KDA FK506-BINDING NUCLEAR PROTEIN"/>
    <property type="match status" value="1"/>
</dbReference>
<dbReference type="PANTHER" id="PTHR43811">
    <property type="entry name" value="FKBP-TYPE PEPTIDYL-PROLYL CIS-TRANS ISOMERASE FKPA"/>
    <property type="match status" value="1"/>
</dbReference>
<comment type="similarity">
    <text evidence="2 7">Belongs to the FKBP-type PPIase family.</text>
</comment>
<dbReference type="Gene3D" id="1.10.287.460">
    <property type="entry name" value="Peptidyl-prolyl cis-trans isomerase, FKBP-type, N-terminal domain"/>
    <property type="match status" value="1"/>
</dbReference>
<reference evidence="10 11" key="1">
    <citation type="submission" date="2018-06" db="EMBL/GenBank/DDBJ databases">
        <title>Genomic Encyclopedia of Archaeal and Bacterial Type Strains, Phase II (KMG-II): from individual species to whole genera.</title>
        <authorList>
            <person name="Goeker M."/>
        </authorList>
    </citation>
    <scope>NUCLEOTIDE SEQUENCE [LARGE SCALE GENOMIC DNA]</scope>
    <source>
        <strain evidence="10 11">DSM 27372</strain>
    </source>
</reference>
<dbReference type="Gene3D" id="3.10.50.40">
    <property type="match status" value="1"/>
</dbReference>
<keyword evidence="5 6" id="KW-0413">Isomerase</keyword>
<accession>A0A318U918</accession>
<feature type="domain" description="PPIase FKBP-type" evidence="9">
    <location>
        <begin position="166"/>
        <end position="252"/>
    </location>
</feature>
<dbReference type="PROSITE" id="PS50059">
    <property type="entry name" value="FKBP_PPIASE"/>
    <property type="match status" value="1"/>
</dbReference>
<organism evidence="10 11">
    <name type="scientific">Pedobacter nutrimenti</name>
    <dbReference type="NCBI Taxonomy" id="1241337"/>
    <lineage>
        <taxon>Bacteria</taxon>
        <taxon>Pseudomonadati</taxon>
        <taxon>Bacteroidota</taxon>
        <taxon>Sphingobacteriia</taxon>
        <taxon>Sphingobacteriales</taxon>
        <taxon>Sphingobacteriaceae</taxon>
        <taxon>Pedobacter</taxon>
    </lineage>
</organism>
<keyword evidence="11" id="KW-1185">Reference proteome</keyword>
<evidence type="ECO:0000313" key="10">
    <source>
        <dbReference type="EMBL" id="PYF70760.1"/>
    </source>
</evidence>
<dbReference type="Proteomes" id="UP000248198">
    <property type="component" value="Unassembled WGS sequence"/>
</dbReference>
<evidence type="ECO:0000256" key="6">
    <source>
        <dbReference type="PROSITE-ProRule" id="PRU00277"/>
    </source>
</evidence>
<dbReference type="InterPro" id="IPR046357">
    <property type="entry name" value="PPIase_dom_sf"/>
</dbReference>
<dbReference type="EC" id="5.2.1.8" evidence="7"/>
<feature type="signal peptide" evidence="8">
    <location>
        <begin position="1"/>
        <end position="35"/>
    </location>
</feature>
<dbReference type="Pfam" id="PF01346">
    <property type="entry name" value="FKBP_N"/>
    <property type="match status" value="1"/>
</dbReference>
<comment type="catalytic activity">
    <reaction evidence="1 6 7">
        <text>[protein]-peptidylproline (omega=180) = [protein]-peptidylproline (omega=0)</text>
        <dbReference type="Rhea" id="RHEA:16237"/>
        <dbReference type="Rhea" id="RHEA-COMP:10747"/>
        <dbReference type="Rhea" id="RHEA-COMP:10748"/>
        <dbReference type="ChEBI" id="CHEBI:83833"/>
        <dbReference type="ChEBI" id="CHEBI:83834"/>
        <dbReference type="EC" id="5.2.1.8"/>
    </reaction>
</comment>
<evidence type="ECO:0000256" key="7">
    <source>
        <dbReference type="RuleBase" id="RU003915"/>
    </source>
</evidence>
<name>A0A318U918_9SPHI</name>
<dbReference type="InterPro" id="IPR000774">
    <property type="entry name" value="PPIase_FKBP_N"/>
</dbReference>
<dbReference type="GO" id="GO:0006457">
    <property type="term" value="P:protein folding"/>
    <property type="evidence" value="ECO:0007669"/>
    <property type="project" value="InterPro"/>
</dbReference>
<protein>
    <recommendedName>
        <fullName evidence="7">Peptidyl-prolyl cis-trans isomerase</fullName>
        <ecNumber evidence="7">5.2.1.8</ecNumber>
    </recommendedName>
</protein>
<dbReference type="FunFam" id="3.10.50.40:FF:000045">
    <property type="entry name" value="Peptidyl-prolyl cis-trans isomerase"/>
    <property type="match status" value="1"/>
</dbReference>
<dbReference type="InterPro" id="IPR036944">
    <property type="entry name" value="PPIase_FKBP_N_sf"/>
</dbReference>
<feature type="chain" id="PRO_5016270357" description="Peptidyl-prolyl cis-trans isomerase" evidence="8">
    <location>
        <begin position="36"/>
        <end position="254"/>
    </location>
</feature>
<evidence type="ECO:0000259" key="9">
    <source>
        <dbReference type="PROSITE" id="PS50059"/>
    </source>
</evidence>
<dbReference type="GO" id="GO:0003755">
    <property type="term" value="F:peptidyl-prolyl cis-trans isomerase activity"/>
    <property type="evidence" value="ECO:0007669"/>
    <property type="project" value="UniProtKB-UniRule"/>
</dbReference>
<sequence>MPLGYGALLMNLKFKNMKKLALTLLVPLTAFSALAQNKKTVKKTSPASKTAAVAIKNGLDSASYAFGTSMAANLKNNGLDHLNYDLFVKGLKDAFGDKALLLPKEKSQAAINNLFVEASKKKFAPAIAEGKAFLENNKKVAGIKTTPSGLQYQVLQAGSGAKPLATDTVLVHYKGTLLNGKQFDSSYDRKEPISFPLNRVIPGWTEGVQLMEQGSKYKFFIPYNLAYGERGAGQDIPPYSTLIFEVELLKINGK</sequence>
<dbReference type="SUPFAM" id="SSF54534">
    <property type="entry name" value="FKBP-like"/>
    <property type="match status" value="1"/>
</dbReference>
<dbReference type="EMBL" id="QKLU01000008">
    <property type="protein sequence ID" value="PYF70760.1"/>
    <property type="molecule type" value="Genomic_DNA"/>
</dbReference>
<evidence type="ECO:0000256" key="3">
    <source>
        <dbReference type="ARBA" id="ARBA00022729"/>
    </source>
</evidence>
<evidence type="ECO:0000256" key="5">
    <source>
        <dbReference type="ARBA" id="ARBA00023235"/>
    </source>
</evidence>